<dbReference type="PANTHER" id="PTHR48204:SF1">
    <property type="entry name" value="OS07G0265100 PROTEIN"/>
    <property type="match status" value="1"/>
</dbReference>
<proteinExistence type="predicted"/>
<evidence type="ECO:0000313" key="1">
    <source>
        <dbReference type="EMBL" id="KAF9604393.1"/>
    </source>
</evidence>
<gene>
    <name evidence="1" type="ORF">IFM89_006402</name>
</gene>
<protein>
    <submittedName>
        <fullName evidence="1">Uncharacterized protein</fullName>
    </submittedName>
</protein>
<evidence type="ECO:0000313" key="2">
    <source>
        <dbReference type="Proteomes" id="UP000631114"/>
    </source>
</evidence>
<sequence length="81" mass="9199">MEQNDVEKKRGKSSKCLVFDRRYSWVIDEWKDPSEEALSDARGMFCILPLANSFVKAATQSINLAATSAIKVFERPNEFSP</sequence>
<reference evidence="1 2" key="1">
    <citation type="submission" date="2020-10" db="EMBL/GenBank/DDBJ databases">
        <title>The Coptis chinensis genome and diversification of protoberbering-type alkaloids.</title>
        <authorList>
            <person name="Wang B."/>
            <person name="Shu S."/>
            <person name="Song C."/>
            <person name="Liu Y."/>
        </authorList>
    </citation>
    <scope>NUCLEOTIDE SEQUENCE [LARGE SCALE GENOMIC DNA]</scope>
    <source>
        <strain evidence="1">HL-2020</strain>
        <tissue evidence="1">Leaf</tissue>
    </source>
</reference>
<accession>A0A835HW61</accession>
<name>A0A835HW61_9MAGN</name>
<dbReference type="OrthoDB" id="1891930at2759"/>
<keyword evidence="2" id="KW-1185">Reference proteome</keyword>
<comment type="caution">
    <text evidence="1">The sequence shown here is derived from an EMBL/GenBank/DDBJ whole genome shotgun (WGS) entry which is preliminary data.</text>
</comment>
<dbReference type="Proteomes" id="UP000631114">
    <property type="component" value="Unassembled WGS sequence"/>
</dbReference>
<dbReference type="PANTHER" id="PTHR48204">
    <property type="entry name" value="OS07G0265100 PROTEIN"/>
    <property type="match status" value="1"/>
</dbReference>
<dbReference type="AlphaFoldDB" id="A0A835HW61"/>
<organism evidence="1 2">
    <name type="scientific">Coptis chinensis</name>
    <dbReference type="NCBI Taxonomy" id="261450"/>
    <lineage>
        <taxon>Eukaryota</taxon>
        <taxon>Viridiplantae</taxon>
        <taxon>Streptophyta</taxon>
        <taxon>Embryophyta</taxon>
        <taxon>Tracheophyta</taxon>
        <taxon>Spermatophyta</taxon>
        <taxon>Magnoliopsida</taxon>
        <taxon>Ranunculales</taxon>
        <taxon>Ranunculaceae</taxon>
        <taxon>Coptidoideae</taxon>
        <taxon>Coptis</taxon>
    </lineage>
</organism>
<dbReference type="EMBL" id="JADFTS010000005">
    <property type="protein sequence ID" value="KAF9604393.1"/>
    <property type="molecule type" value="Genomic_DNA"/>
</dbReference>